<dbReference type="PANTHER" id="PTHR45661:SF3">
    <property type="entry name" value="IG-LIKE DOMAIN-CONTAINING PROTEIN"/>
    <property type="match status" value="1"/>
</dbReference>
<organism evidence="1 2">
    <name type="scientific">Chaetoceros tenuissimus</name>
    <dbReference type="NCBI Taxonomy" id="426638"/>
    <lineage>
        <taxon>Eukaryota</taxon>
        <taxon>Sar</taxon>
        <taxon>Stramenopiles</taxon>
        <taxon>Ochrophyta</taxon>
        <taxon>Bacillariophyta</taxon>
        <taxon>Coscinodiscophyceae</taxon>
        <taxon>Chaetocerotophycidae</taxon>
        <taxon>Chaetocerotales</taxon>
        <taxon>Chaetocerotaceae</taxon>
        <taxon>Chaetoceros</taxon>
    </lineage>
</organism>
<accession>A0AAD3H4W8</accession>
<dbReference type="Gene3D" id="3.80.10.10">
    <property type="entry name" value="Ribonuclease Inhibitor"/>
    <property type="match status" value="1"/>
</dbReference>
<dbReference type="PANTHER" id="PTHR45661">
    <property type="entry name" value="SURFACE ANTIGEN"/>
    <property type="match status" value="1"/>
</dbReference>
<dbReference type="Proteomes" id="UP001054902">
    <property type="component" value="Unassembled WGS sequence"/>
</dbReference>
<proteinExistence type="predicted"/>
<reference evidence="1 2" key="1">
    <citation type="journal article" date="2021" name="Sci. Rep.">
        <title>The genome of the diatom Chaetoceros tenuissimus carries an ancient integrated fragment of an extant virus.</title>
        <authorList>
            <person name="Hongo Y."/>
            <person name="Kimura K."/>
            <person name="Takaki Y."/>
            <person name="Yoshida Y."/>
            <person name="Baba S."/>
            <person name="Kobayashi G."/>
            <person name="Nagasaki K."/>
            <person name="Hano T."/>
            <person name="Tomaru Y."/>
        </authorList>
    </citation>
    <scope>NUCLEOTIDE SEQUENCE [LARGE SCALE GENOMIC DNA]</scope>
    <source>
        <strain evidence="1 2">NIES-3715</strain>
    </source>
</reference>
<gene>
    <name evidence="1" type="ORF">CTEN210_06535</name>
</gene>
<keyword evidence="2" id="KW-1185">Reference proteome</keyword>
<comment type="caution">
    <text evidence="1">The sequence shown here is derived from an EMBL/GenBank/DDBJ whole genome shotgun (WGS) entry which is preliminary data.</text>
</comment>
<dbReference type="InterPro" id="IPR026906">
    <property type="entry name" value="LRR_5"/>
</dbReference>
<name>A0AAD3H4W8_9STRA</name>
<protein>
    <recommendedName>
        <fullName evidence="3">Leucine-rich repeat domain-containing protein</fullName>
    </recommendedName>
</protein>
<evidence type="ECO:0008006" key="3">
    <source>
        <dbReference type="Google" id="ProtNLM"/>
    </source>
</evidence>
<evidence type="ECO:0000313" key="2">
    <source>
        <dbReference type="Proteomes" id="UP001054902"/>
    </source>
</evidence>
<dbReference type="EMBL" id="BLLK01000038">
    <property type="protein sequence ID" value="GFH50059.1"/>
    <property type="molecule type" value="Genomic_DNA"/>
</dbReference>
<dbReference type="SUPFAM" id="SSF52058">
    <property type="entry name" value="L domain-like"/>
    <property type="match status" value="1"/>
</dbReference>
<dbReference type="Pfam" id="PF13306">
    <property type="entry name" value="LRR_5"/>
    <property type="match status" value="1"/>
</dbReference>
<dbReference type="InterPro" id="IPR032675">
    <property type="entry name" value="LRR_dom_sf"/>
</dbReference>
<sequence length="268" mass="31228">MRVQTEEWRRFVPGVRMYKGKKTLFYNGEKLYDRENEEYLIYDKEEQNSWEVIIVLPGVRVIPEWTFHSCKKIETVIMADTVQRIRWSAFGRCCRLTFVKLSRNLEYIRDYAFFGCFSLLSIFIPPSCTEIGSEVFRGCKKLIILHVPGQTQLGEGVIGDTDLIRVSSFAINQGGSYDIHISENVNEWIKNINENDEQFALHRACSSFNPITEVVYEIVKRRGLSSFKKKNQIGITPLEYLEANPFVEDFDQSAIMKRYVLEKMGETL</sequence>
<dbReference type="InterPro" id="IPR053139">
    <property type="entry name" value="Surface_bspA-like"/>
</dbReference>
<dbReference type="AlphaFoldDB" id="A0AAD3H4W8"/>
<evidence type="ECO:0000313" key="1">
    <source>
        <dbReference type="EMBL" id="GFH50059.1"/>
    </source>
</evidence>